<dbReference type="KEGG" id="egu:105058264"/>
<protein>
    <submittedName>
        <fullName evidence="2">Uncharacterized protein LOC105058264</fullName>
    </submittedName>
</protein>
<sequence>MSCFAPEDHPKLPSNHCKSLPGLIRDACAQCHGSCLRTPSSLSSIDETPNDDLDKQNVIILEIRNRAMKAKSRPKDLLFSGSFSWSVSPTTGRVIVASKEKGDGEEECEADDGEESEAFFSVKSCFSRCSSDGGSQLKEFRRRSIFEEFKHCEGWPFGLSRRASMLPPLPSVPQDSWMWHKKNLVTKTCTLN</sequence>
<dbReference type="RefSeq" id="XP_010939449.1">
    <property type="nucleotide sequence ID" value="XM_010941147.2"/>
</dbReference>
<name>A0A6I9S9N2_ELAGV</name>
<dbReference type="GeneID" id="105058264"/>
<evidence type="ECO:0000313" key="2">
    <source>
        <dbReference type="RefSeq" id="XP_010939449.1"/>
    </source>
</evidence>
<organism evidence="1 2">
    <name type="scientific">Elaeis guineensis var. tenera</name>
    <name type="common">Oil palm</name>
    <dbReference type="NCBI Taxonomy" id="51953"/>
    <lineage>
        <taxon>Eukaryota</taxon>
        <taxon>Viridiplantae</taxon>
        <taxon>Streptophyta</taxon>
        <taxon>Embryophyta</taxon>
        <taxon>Tracheophyta</taxon>
        <taxon>Spermatophyta</taxon>
        <taxon>Magnoliopsida</taxon>
        <taxon>Liliopsida</taxon>
        <taxon>Arecaceae</taxon>
        <taxon>Arecoideae</taxon>
        <taxon>Cocoseae</taxon>
        <taxon>Elaeidinae</taxon>
        <taxon>Elaeis</taxon>
    </lineage>
</organism>
<gene>
    <name evidence="2" type="primary">LOC105058264</name>
</gene>
<proteinExistence type="predicted"/>
<dbReference type="PANTHER" id="PTHR36324">
    <property type="entry name" value="OS09G0460100 PROTEIN"/>
    <property type="match status" value="1"/>
</dbReference>
<dbReference type="Proteomes" id="UP000504607">
    <property type="component" value="Chromosome 15"/>
</dbReference>
<dbReference type="FunCoup" id="A0A6I9S9N2">
    <property type="interactions" value="215"/>
</dbReference>
<accession>A0A6I9S9N2</accession>
<dbReference type="AlphaFoldDB" id="A0A6I9S9N2"/>
<keyword evidence="1" id="KW-1185">Reference proteome</keyword>
<reference evidence="2" key="1">
    <citation type="submission" date="2025-08" db="UniProtKB">
        <authorList>
            <consortium name="RefSeq"/>
        </authorList>
    </citation>
    <scope>IDENTIFICATION</scope>
</reference>
<dbReference type="OrthoDB" id="1930572at2759"/>
<dbReference type="PANTHER" id="PTHR36324:SF1">
    <property type="entry name" value="OS09G0460100 PROTEIN"/>
    <property type="match status" value="1"/>
</dbReference>
<dbReference type="InParanoid" id="A0A6I9S9N2"/>
<evidence type="ECO:0000313" key="1">
    <source>
        <dbReference type="Proteomes" id="UP000504607"/>
    </source>
</evidence>